<dbReference type="EMBL" id="FNVA01000011">
    <property type="protein sequence ID" value="SEG72281.1"/>
    <property type="molecule type" value="Genomic_DNA"/>
</dbReference>
<evidence type="ECO:0000313" key="13">
    <source>
        <dbReference type="Proteomes" id="UP000236728"/>
    </source>
</evidence>
<evidence type="ECO:0000256" key="7">
    <source>
        <dbReference type="ARBA" id="ARBA00022827"/>
    </source>
</evidence>
<evidence type="ECO:0000313" key="12">
    <source>
        <dbReference type="EMBL" id="SEG72281.1"/>
    </source>
</evidence>
<evidence type="ECO:0000256" key="5">
    <source>
        <dbReference type="ARBA" id="ARBA00022679"/>
    </source>
</evidence>
<dbReference type="Gene3D" id="3.10.520.10">
    <property type="entry name" value="ApbE-like domains"/>
    <property type="match status" value="1"/>
</dbReference>
<reference evidence="12 13" key="1">
    <citation type="submission" date="2016-10" db="EMBL/GenBank/DDBJ databases">
        <authorList>
            <person name="de Groot N.N."/>
        </authorList>
    </citation>
    <scope>NUCLEOTIDE SEQUENCE [LARGE SCALE GENOMIC DNA]</scope>
    <source>
        <strain evidence="12 13">DSM 22489</strain>
    </source>
</reference>
<keyword evidence="13" id="KW-1185">Reference proteome</keyword>
<keyword evidence="8" id="KW-0460">Magnesium</keyword>
<dbReference type="Pfam" id="PF10029">
    <property type="entry name" value="DUF2271"/>
    <property type="match status" value="1"/>
</dbReference>
<evidence type="ECO:0000256" key="4">
    <source>
        <dbReference type="ARBA" id="ARBA00022630"/>
    </source>
</evidence>
<comment type="catalytic activity">
    <reaction evidence="10">
        <text>L-threonyl-[protein] + FAD = FMN-L-threonyl-[protein] + AMP + H(+)</text>
        <dbReference type="Rhea" id="RHEA:36847"/>
        <dbReference type="Rhea" id="RHEA-COMP:11060"/>
        <dbReference type="Rhea" id="RHEA-COMP:11061"/>
        <dbReference type="ChEBI" id="CHEBI:15378"/>
        <dbReference type="ChEBI" id="CHEBI:30013"/>
        <dbReference type="ChEBI" id="CHEBI:57692"/>
        <dbReference type="ChEBI" id="CHEBI:74257"/>
        <dbReference type="ChEBI" id="CHEBI:456215"/>
        <dbReference type="EC" id="2.7.1.180"/>
    </reaction>
</comment>
<name>A0A1H6CH29_9BACT</name>
<dbReference type="PANTHER" id="PTHR30040:SF2">
    <property type="entry name" value="FAD:PROTEIN FMN TRANSFERASE"/>
    <property type="match status" value="1"/>
</dbReference>
<keyword evidence="11" id="KW-0732">Signal</keyword>
<dbReference type="AlphaFoldDB" id="A0A1H6CH29"/>
<proteinExistence type="predicted"/>
<keyword evidence="7" id="KW-0274">FAD</keyword>
<feature type="signal peptide" evidence="11">
    <location>
        <begin position="1"/>
        <end position="28"/>
    </location>
</feature>
<protein>
    <recommendedName>
        <fullName evidence="3">FAD:protein FMN transferase</fullName>
        <ecNumber evidence="2">2.7.1.180</ecNumber>
    </recommendedName>
    <alternativeName>
        <fullName evidence="9">Flavin transferase</fullName>
    </alternativeName>
</protein>
<gene>
    <name evidence="12" type="ORF">SAMN05421819_4556</name>
</gene>
<dbReference type="Pfam" id="PF02424">
    <property type="entry name" value="ApbE"/>
    <property type="match status" value="1"/>
</dbReference>
<comment type="cofactor">
    <cofactor evidence="1">
        <name>Mg(2+)</name>
        <dbReference type="ChEBI" id="CHEBI:18420"/>
    </cofactor>
</comment>
<evidence type="ECO:0000256" key="10">
    <source>
        <dbReference type="ARBA" id="ARBA00048540"/>
    </source>
</evidence>
<evidence type="ECO:0000256" key="11">
    <source>
        <dbReference type="SAM" id="SignalP"/>
    </source>
</evidence>
<dbReference type="Gene3D" id="2.60.40.4070">
    <property type="match status" value="1"/>
</dbReference>
<keyword evidence="5" id="KW-0808">Transferase</keyword>
<dbReference type="InterPro" id="IPR024932">
    <property type="entry name" value="ApbE"/>
</dbReference>
<dbReference type="SUPFAM" id="SSF143631">
    <property type="entry name" value="ApbE-like"/>
    <property type="match status" value="1"/>
</dbReference>
<dbReference type="GO" id="GO:0046872">
    <property type="term" value="F:metal ion binding"/>
    <property type="evidence" value="ECO:0007669"/>
    <property type="project" value="UniProtKB-KW"/>
</dbReference>
<evidence type="ECO:0000256" key="2">
    <source>
        <dbReference type="ARBA" id="ARBA00011955"/>
    </source>
</evidence>
<feature type="chain" id="PRO_5009294839" description="FAD:protein FMN transferase" evidence="11">
    <location>
        <begin position="29"/>
        <end position="525"/>
    </location>
</feature>
<organism evidence="12 13">
    <name type="scientific">Bryocella elongata</name>
    <dbReference type="NCBI Taxonomy" id="863522"/>
    <lineage>
        <taxon>Bacteria</taxon>
        <taxon>Pseudomonadati</taxon>
        <taxon>Acidobacteriota</taxon>
        <taxon>Terriglobia</taxon>
        <taxon>Terriglobales</taxon>
        <taxon>Acidobacteriaceae</taxon>
        <taxon>Bryocella</taxon>
    </lineage>
</organism>
<evidence type="ECO:0000256" key="1">
    <source>
        <dbReference type="ARBA" id="ARBA00001946"/>
    </source>
</evidence>
<evidence type="ECO:0000256" key="3">
    <source>
        <dbReference type="ARBA" id="ARBA00016337"/>
    </source>
</evidence>
<evidence type="ECO:0000256" key="6">
    <source>
        <dbReference type="ARBA" id="ARBA00022723"/>
    </source>
</evidence>
<evidence type="ECO:0000256" key="9">
    <source>
        <dbReference type="ARBA" id="ARBA00031306"/>
    </source>
</evidence>
<evidence type="ECO:0000256" key="8">
    <source>
        <dbReference type="ARBA" id="ARBA00022842"/>
    </source>
</evidence>
<dbReference type="PANTHER" id="PTHR30040">
    <property type="entry name" value="THIAMINE BIOSYNTHESIS LIPOPROTEIN APBE"/>
    <property type="match status" value="1"/>
</dbReference>
<dbReference type="EC" id="2.7.1.180" evidence="2"/>
<keyword evidence="12" id="KW-0449">Lipoprotein</keyword>
<sequence length="525" mass="57047">MRGKTRRLLSALSVIPMAAAPLAQNAFAVQPTGAPTGPQLGAWSFHHENVLGTSLQMHVSARDEASAARAEAAALGVFDRQRSILSAWDEHSEFSRWERTRFEAVPVSNDLFAVLAAFDTWRDRTGGALDPSVEAATRLWKSTTAEGRVPTAQEIAATREAVAQPHWILDAQHKTATRVSDTPLALASFAKSWITAKAADAALAAGATGIMLNVGGDVVARGAMTQVVSITDPRSSADNDRALTHVVVADRTVATSGDYRRGFSAINTSATSKPTYSHLIDPRTAQPTSHVLSSTVIAKDAETAGALATAFSVLTEQQSAALARNTPGVDYMLVLADGSQITSPGWSLYEFGPSTARYQPAGFAAPQKGPSGMMDPSYELTIDLNLQRIDNPRYRRPYVAVWIEDADHYPVRTLALWFEKNRWLPELKQWYKDDQVRTMSEGTDISRTVSSATRAPGHYTLKWDGKDNTGKPLKAGKYTVVIEAAREHGGYDVQRREISFIGKPEQATIAPGQELGEVTLDYRKR</sequence>
<dbReference type="Proteomes" id="UP000236728">
    <property type="component" value="Unassembled WGS sequence"/>
</dbReference>
<keyword evidence="4" id="KW-0285">Flavoprotein</keyword>
<keyword evidence="6" id="KW-0479">Metal-binding</keyword>
<dbReference type="InterPro" id="IPR014469">
    <property type="entry name" value="DUF2271"/>
</dbReference>
<dbReference type="GO" id="GO:0016740">
    <property type="term" value="F:transferase activity"/>
    <property type="evidence" value="ECO:0007669"/>
    <property type="project" value="UniProtKB-KW"/>
</dbReference>
<dbReference type="InterPro" id="IPR003374">
    <property type="entry name" value="ApbE-like_sf"/>
</dbReference>
<dbReference type="RefSeq" id="WP_235011804.1">
    <property type="nucleotide sequence ID" value="NZ_FNVA01000011.1"/>
</dbReference>
<accession>A0A1H6CH29</accession>